<protein>
    <submittedName>
        <fullName evidence="3">DUF2059 domain-containing protein</fullName>
    </submittedName>
</protein>
<feature type="chain" id="PRO_5045242649" evidence="1">
    <location>
        <begin position="22"/>
        <end position="174"/>
    </location>
</feature>
<dbReference type="Proteomes" id="UP000648257">
    <property type="component" value="Unassembled WGS sequence"/>
</dbReference>
<dbReference type="Pfam" id="PF09832">
    <property type="entry name" value="DUF2059"/>
    <property type="match status" value="1"/>
</dbReference>
<sequence>MKKFSIALIFLFNLAAFPVLAADAPASDASIKRLIDIVDSKKMLDSVMSQMDAMMKASTQQALAGQKMTAEQEAVMLEMQNELNTLLKNEMTWETLEPMFLEIYKKSFTQSEIDGMLSFYQSPAGQAVIKKMPLVMQTTMQMMERRMVVLMPKLEKISTDSIAKLKKVSEKPKG</sequence>
<evidence type="ECO:0000313" key="4">
    <source>
        <dbReference type="Proteomes" id="UP000648257"/>
    </source>
</evidence>
<evidence type="ECO:0000259" key="2">
    <source>
        <dbReference type="Pfam" id="PF09832"/>
    </source>
</evidence>
<keyword evidence="4" id="KW-1185">Reference proteome</keyword>
<dbReference type="EMBL" id="JACOFW010000011">
    <property type="protein sequence ID" value="MBC3807898.1"/>
    <property type="molecule type" value="Genomic_DNA"/>
</dbReference>
<feature type="domain" description="DUF2059" evidence="2">
    <location>
        <begin position="95"/>
        <end position="152"/>
    </location>
</feature>
<reference evidence="3 4" key="1">
    <citation type="submission" date="2020-08" db="EMBL/GenBank/DDBJ databases">
        <title>Novel species isolated from subtropical streams in China.</title>
        <authorList>
            <person name="Lu H."/>
        </authorList>
    </citation>
    <scope>NUCLEOTIDE SEQUENCE [LARGE SCALE GENOMIC DNA]</scope>
    <source>
        <strain evidence="3 4">KACC 16656</strain>
    </source>
</reference>
<proteinExistence type="predicted"/>
<dbReference type="InterPro" id="IPR018637">
    <property type="entry name" value="DUF2059"/>
</dbReference>
<keyword evidence="1" id="KW-0732">Signal</keyword>
<evidence type="ECO:0000256" key="1">
    <source>
        <dbReference type="SAM" id="SignalP"/>
    </source>
</evidence>
<gene>
    <name evidence="3" type="ORF">H8K52_11135</name>
</gene>
<comment type="caution">
    <text evidence="3">The sequence shown here is derived from an EMBL/GenBank/DDBJ whole genome shotgun (WGS) entry which is preliminary data.</text>
</comment>
<name>A0ABR6X5A3_9BURK</name>
<evidence type="ECO:0000313" key="3">
    <source>
        <dbReference type="EMBL" id="MBC3807898.1"/>
    </source>
</evidence>
<dbReference type="RefSeq" id="WP_186922977.1">
    <property type="nucleotide sequence ID" value="NZ_JACOFW010000011.1"/>
</dbReference>
<accession>A0ABR6X5A3</accession>
<feature type="signal peptide" evidence="1">
    <location>
        <begin position="1"/>
        <end position="21"/>
    </location>
</feature>
<organism evidence="3 4">
    <name type="scientific">Undibacterium seohonense</name>
    <dbReference type="NCBI Taxonomy" id="1344950"/>
    <lineage>
        <taxon>Bacteria</taxon>
        <taxon>Pseudomonadati</taxon>
        <taxon>Pseudomonadota</taxon>
        <taxon>Betaproteobacteria</taxon>
        <taxon>Burkholderiales</taxon>
        <taxon>Oxalobacteraceae</taxon>
        <taxon>Undibacterium</taxon>
    </lineage>
</organism>